<organism evidence="2 3">
    <name type="scientific">Haloferax volcanii JCM 10717</name>
    <dbReference type="NCBI Taxonomy" id="1227458"/>
    <lineage>
        <taxon>Archaea</taxon>
        <taxon>Methanobacteriati</taxon>
        <taxon>Methanobacteriota</taxon>
        <taxon>Stenosarchaea group</taxon>
        <taxon>Halobacteria</taxon>
        <taxon>Halobacteriales</taxon>
        <taxon>Haloferacaceae</taxon>
        <taxon>Haloferax</taxon>
    </lineage>
</organism>
<feature type="compositionally biased region" description="Acidic residues" evidence="1">
    <location>
        <begin position="250"/>
        <end position="291"/>
    </location>
</feature>
<name>M0I9V8_HALVO</name>
<feature type="compositionally biased region" description="Basic and acidic residues" evidence="1">
    <location>
        <begin position="218"/>
        <end position="236"/>
    </location>
</feature>
<dbReference type="Proteomes" id="UP000011577">
    <property type="component" value="Unassembled WGS sequence"/>
</dbReference>
<dbReference type="AlphaFoldDB" id="M0I9V8"/>
<dbReference type="EMBL" id="AOLL01000010">
    <property type="protein sequence ID" value="ELZ92822.1"/>
    <property type="molecule type" value="Genomic_DNA"/>
</dbReference>
<gene>
    <name evidence="2" type="ORF">C452_05110</name>
</gene>
<sequence>MTRPQIEGDELEMLNELEEAEDVGSHKRMIETLIREAYDERDTNSFVYDPRESRKTPLSTDEMREICWRYDAPAINPDHVMSWPRDRSDKREVLAAICRHEGIDSSGGVKSVIREQLGEGDPITVREVEGEHNKDVRAPRNIHNYHDYILGELEEHPPEEADNLPDDFHGDVEPMFADDEDMMFDTAEEWLEKTQEVVAKGELPVDGVLIPRKEAGERALEDHADHPHIHLIREGVDALEEEIERRRQSDDDDSGDEDDEAEEELAEELEQFEEAEEADDEDENQPDDDRPETEKKREAIKRKGGDPAAKK</sequence>
<accession>M0I9V8</accession>
<feature type="region of interest" description="Disordered" evidence="1">
    <location>
        <begin position="218"/>
        <end position="311"/>
    </location>
</feature>
<feature type="compositionally biased region" description="Basic and acidic residues" evidence="1">
    <location>
        <begin position="292"/>
        <end position="311"/>
    </location>
</feature>
<evidence type="ECO:0000313" key="3">
    <source>
        <dbReference type="Proteomes" id="UP000011577"/>
    </source>
</evidence>
<reference evidence="2 3" key="1">
    <citation type="journal article" date="2014" name="PLoS Genet.">
        <title>Phylogenetically driven sequencing of extremely halophilic archaea reveals strategies for static and dynamic osmo-response.</title>
        <authorList>
            <person name="Becker E.A."/>
            <person name="Seitzer P.M."/>
            <person name="Tritt A."/>
            <person name="Larsen D."/>
            <person name="Krusor M."/>
            <person name="Yao A.I."/>
            <person name="Wu D."/>
            <person name="Madern D."/>
            <person name="Eisen J.A."/>
            <person name="Darling A.E."/>
            <person name="Facciotti M.T."/>
        </authorList>
    </citation>
    <scope>NUCLEOTIDE SEQUENCE [LARGE SCALE GENOMIC DNA]</scope>
    <source>
        <strain evidence="2 3">JCM 10717</strain>
    </source>
</reference>
<comment type="caution">
    <text evidence="2">The sequence shown here is derived from an EMBL/GenBank/DDBJ whole genome shotgun (WGS) entry which is preliminary data.</text>
</comment>
<proteinExistence type="predicted"/>
<protein>
    <submittedName>
        <fullName evidence="2">Uncharacterized protein</fullName>
    </submittedName>
</protein>
<evidence type="ECO:0000313" key="2">
    <source>
        <dbReference type="EMBL" id="ELZ92822.1"/>
    </source>
</evidence>
<evidence type="ECO:0000256" key="1">
    <source>
        <dbReference type="SAM" id="MobiDB-lite"/>
    </source>
</evidence>
<dbReference type="PATRIC" id="fig|1227458.3.peg.990"/>